<comment type="subcellular location">
    <subcellularLocation>
        <location evidence="1">Nucleus</location>
    </subcellularLocation>
</comment>
<evidence type="ECO:0000259" key="14">
    <source>
        <dbReference type="PROSITE" id="PS50157"/>
    </source>
</evidence>
<feature type="compositionally biased region" description="Low complexity" evidence="13">
    <location>
        <begin position="670"/>
        <end position="679"/>
    </location>
</feature>
<dbReference type="FunFam" id="3.30.160.60:FF:000077">
    <property type="entry name" value="Sp8 transcription factor"/>
    <property type="match status" value="1"/>
</dbReference>
<evidence type="ECO:0000256" key="5">
    <source>
        <dbReference type="ARBA" id="ARBA00022833"/>
    </source>
</evidence>
<dbReference type="FunFam" id="3.30.160.60:FF:000026">
    <property type="entry name" value="Transcription factor Sp3"/>
    <property type="match status" value="1"/>
</dbReference>
<evidence type="ECO:0000256" key="9">
    <source>
        <dbReference type="ARBA" id="ARBA00023242"/>
    </source>
</evidence>
<dbReference type="Gene3D" id="3.30.160.60">
    <property type="entry name" value="Classic Zinc Finger"/>
    <property type="match status" value="3"/>
</dbReference>
<evidence type="ECO:0000256" key="13">
    <source>
        <dbReference type="SAM" id="MobiDB-lite"/>
    </source>
</evidence>
<dbReference type="CTD" id="6667"/>
<evidence type="ECO:0000256" key="4">
    <source>
        <dbReference type="ARBA" id="ARBA00022771"/>
    </source>
</evidence>
<feature type="domain" description="C2H2-type" evidence="14">
    <location>
        <begin position="601"/>
        <end position="628"/>
    </location>
</feature>
<dbReference type="PROSITE" id="PS00028">
    <property type="entry name" value="ZINC_FINGER_C2H2_1"/>
    <property type="match status" value="3"/>
</dbReference>
<accession>A0A0K2TIJ6</accession>
<feature type="region of interest" description="Disordered" evidence="13">
    <location>
        <begin position="56"/>
        <end position="133"/>
    </location>
</feature>
<feature type="compositionally biased region" description="Low complexity" evidence="13">
    <location>
        <begin position="90"/>
        <end position="124"/>
    </location>
</feature>
<evidence type="ECO:0000313" key="15">
    <source>
        <dbReference type="EMBL" id="CDW25838.1"/>
    </source>
</evidence>
<dbReference type="KEGG" id="lsm:121121573"/>
<evidence type="ECO:0000256" key="11">
    <source>
        <dbReference type="ARBA" id="ARBA00038409"/>
    </source>
</evidence>
<comment type="similarity">
    <text evidence="11">Belongs to the Sp1 C2H2-type zinc-finger protein family.</text>
</comment>
<dbReference type="GeneID" id="121121573"/>
<feature type="region of interest" description="Disordered" evidence="13">
    <location>
        <begin position="618"/>
        <end position="685"/>
    </location>
</feature>
<feature type="compositionally biased region" description="Low complexity" evidence="13">
    <location>
        <begin position="493"/>
        <end position="506"/>
    </location>
</feature>
<feature type="compositionally biased region" description="Low complexity" evidence="13">
    <location>
        <begin position="429"/>
        <end position="484"/>
    </location>
</feature>
<name>A0A0K2TIJ6_LEPSM</name>
<dbReference type="Pfam" id="PF00096">
    <property type="entry name" value="zf-C2H2"/>
    <property type="match status" value="3"/>
</dbReference>
<keyword evidence="3" id="KW-0677">Repeat</keyword>
<feature type="domain" description="C2H2-type" evidence="14">
    <location>
        <begin position="571"/>
        <end position="600"/>
    </location>
</feature>
<feature type="region of interest" description="Disordered" evidence="13">
    <location>
        <begin position="1"/>
        <end position="35"/>
    </location>
</feature>
<feature type="compositionally biased region" description="Low complexity" evidence="13">
    <location>
        <begin position="206"/>
        <end position="243"/>
    </location>
</feature>
<dbReference type="GO" id="GO:0000978">
    <property type="term" value="F:RNA polymerase II cis-regulatory region sequence-specific DNA binding"/>
    <property type="evidence" value="ECO:0007669"/>
    <property type="project" value="TreeGrafter"/>
</dbReference>
<proteinExistence type="inferred from homology"/>
<dbReference type="FunFam" id="3.30.160.60:FF:000014">
    <property type="entry name" value="Transcription factor Sp3"/>
    <property type="match status" value="1"/>
</dbReference>
<dbReference type="GO" id="GO:0000981">
    <property type="term" value="F:DNA-binding transcription factor activity, RNA polymerase II-specific"/>
    <property type="evidence" value="ECO:0007669"/>
    <property type="project" value="TreeGrafter"/>
</dbReference>
<dbReference type="SMART" id="SM00355">
    <property type="entry name" value="ZnF_C2H2"/>
    <property type="match status" value="3"/>
</dbReference>
<sequence>MIFQGSAHPPMADPMGPPSANNPVHHNYHHHMHYAPSPGGTHPYYPSGSGANMMLGSEFSGASHPGGHLFSHPHSPISHHQGIQSGVQDSSQIPSPLSQQPSAGPQGLLSSSSSSSEGSSAGGEYFASLDSKNDHPGLRGTPLAMLAAQCNKLTTKSPPPLADAAVGKGFHPWKKSPQSSSSPGGAPSSSTSASSNNSHCQPPPVSSVSNNSSSVSNNHSSSTNSSNSSNNQQQSNERQSASSCRASPTLSPGSHTSVHTSPPHPQSNYNHYYPASTPPSPSNQISSQDTQTPKVEVPSSHTPAPTSHHHHLSNMQMYSRVPGMNPYDSWPFNVPGASTGHVPPAIKPEMTQGGASWWDMHTGATPGSWLDGGLQSMHAVQTMANYTDYSTSLGLSNHLLGAAGAPAGSQHLLQDTYKSMLPSQSGFAAALSGGQSSISSASPSPGASSIAAPSSSPGGNNNNNNSNSNNNNNAASNCSSTGSMNNGGGGAGNSSSPSSSSTTSTRSQRRYTGRATCDCPNCQEAERLGPAGQHLRKRNIHSCHIPGCGKVYGKTSHLKAHLRWHTGERPFVCNWLFCGKRFTRSDELQRHLRTHTGEKRFACPICNKRFMRSDHLSKHVKTHNGTGSSLPSEGGSKKSDCDSDSENSHHGGHPASSPGSGGVHTPPLLSHSGGPPIHLGGHHGLTDHHQIIDMKPILH</sequence>
<dbReference type="GO" id="GO:0005634">
    <property type="term" value="C:nucleus"/>
    <property type="evidence" value="ECO:0007669"/>
    <property type="project" value="UniProtKB-SubCell"/>
</dbReference>
<evidence type="ECO:0000256" key="7">
    <source>
        <dbReference type="ARBA" id="ARBA00023125"/>
    </source>
</evidence>
<reference evidence="15" key="1">
    <citation type="submission" date="2014-05" db="EMBL/GenBank/DDBJ databases">
        <authorList>
            <person name="Chronopoulou M."/>
        </authorList>
    </citation>
    <scope>NUCLEOTIDE SEQUENCE</scope>
    <source>
        <tissue evidence="15">Whole organism</tissue>
    </source>
</reference>
<evidence type="ECO:0000256" key="6">
    <source>
        <dbReference type="ARBA" id="ARBA00023015"/>
    </source>
</evidence>
<keyword evidence="7" id="KW-0238">DNA-binding</keyword>
<feature type="region of interest" description="Disordered" evidence="13">
    <location>
        <begin position="429"/>
        <end position="510"/>
    </location>
</feature>
<evidence type="ECO:0000256" key="2">
    <source>
        <dbReference type="ARBA" id="ARBA00022723"/>
    </source>
</evidence>
<feature type="compositionally biased region" description="Basic and acidic residues" evidence="13">
    <location>
        <begin position="635"/>
        <end position="649"/>
    </location>
</feature>
<dbReference type="GO" id="GO:0008270">
    <property type="term" value="F:zinc ion binding"/>
    <property type="evidence" value="ECO:0007669"/>
    <property type="project" value="UniProtKB-KW"/>
</dbReference>
<dbReference type="PANTHER" id="PTHR23235">
    <property type="entry name" value="KRUEPPEL-LIKE TRANSCRIPTION FACTOR"/>
    <property type="match status" value="1"/>
</dbReference>
<feature type="region of interest" description="Disordered" evidence="13">
    <location>
        <begin position="156"/>
        <end position="311"/>
    </location>
</feature>
<keyword evidence="8" id="KW-0804">Transcription</keyword>
<evidence type="ECO:0000256" key="1">
    <source>
        <dbReference type="ARBA" id="ARBA00004123"/>
    </source>
</evidence>
<dbReference type="PANTHER" id="PTHR23235:SF170">
    <property type="entry name" value="FI01014P-RELATED"/>
    <property type="match status" value="1"/>
</dbReference>
<dbReference type="OrthoDB" id="6365676at2759"/>
<dbReference type="AlphaFoldDB" id="A0A0K2TIJ6"/>
<feature type="compositionally biased region" description="Polar residues" evidence="13">
    <location>
        <begin position="244"/>
        <end position="270"/>
    </location>
</feature>
<evidence type="ECO:0000256" key="8">
    <source>
        <dbReference type="ARBA" id="ARBA00023163"/>
    </source>
</evidence>
<keyword evidence="2" id="KW-0479">Metal-binding</keyword>
<evidence type="ECO:0000256" key="3">
    <source>
        <dbReference type="ARBA" id="ARBA00022737"/>
    </source>
</evidence>
<protein>
    <recommendedName>
        <fullName evidence="14">C2H2-type domain-containing protein</fullName>
    </recommendedName>
</protein>
<evidence type="ECO:0000256" key="10">
    <source>
        <dbReference type="ARBA" id="ARBA00037677"/>
    </source>
</evidence>
<evidence type="ECO:0000256" key="12">
    <source>
        <dbReference type="PROSITE-ProRule" id="PRU00042"/>
    </source>
</evidence>
<organism evidence="15">
    <name type="scientific">Lepeophtheirus salmonis</name>
    <name type="common">Salmon louse</name>
    <name type="synonym">Caligus salmonis</name>
    <dbReference type="NCBI Taxonomy" id="72036"/>
    <lineage>
        <taxon>Eukaryota</taxon>
        <taxon>Metazoa</taxon>
        <taxon>Ecdysozoa</taxon>
        <taxon>Arthropoda</taxon>
        <taxon>Crustacea</taxon>
        <taxon>Multicrustacea</taxon>
        <taxon>Hexanauplia</taxon>
        <taxon>Copepoda</taxon>
        <taxon>Siphonostomatoida</taxon>
        <taxon>Caligidae</taxon>
        <taxon>Lepeophtheirus</taxon>
    </lineage>
</organism>
<dbReference type="PROSITE" id="PS50157">
    <property type="entry name" value="ZINC_FINGER_C2H2_2"/>
    <property type="match status" value="3"/>
</dbReference>
<keyword evidence="4 12" id="KW-0863">Zinc-finger</keyword>
<feature type="compositionally biased region" description="Low complexity" evidence="13">
    <location>
        <begin position="179"/>
        <end position="198"/>
    </location>
</feature>
<keyword evidence="6" id="KW-0805">Transcription regulation</keyword>
<dbReference type="EMBL" id="HACA01008477">
    <property type="protein sequence ID" value="CDW25838.1"/>
    <property type="molecule type" value="Transcribed_RNA"/>
</dbReference>
<keyword evidence="5" id="KW-0862">Zinc</keyword>
<dbReference type="InterPro" id="IPR013087">
    <property type="entry name" value="Znf_C2H2_type"/>
</dbReference>
<comment type="function">
    <text evidence="10">Transcription factor which plays a key role in limb development. Positively regulates FGF8 expression in the apical ectodermal ridge (AER) and contributes to limb outgrowth in embryos.</text>
</comment>
<dbReference type="SUPFAM" id="SSF57667">
    <property type="entry name" value="beta-beta-alpha zinc fingers"/>
    <property type="match status" value="2"/>
</dbReference>
<feature type="domain" description="C2H2-type" evidence="14">
    <location>
        <begin position="541"/>
        <end position="570"/>
    </location>
</feature>
<keyword evidence="9" id="KW-0539">Nucleus</keyword>
<dbReference type="InterPro" id="IPR036236">
    <property type="entry name" value="Znf_C2H2_sf"/>
</dbReference>
<feature type="compositionally biased region" description="Polar residues" evidence="13">
    <location>
        <begin position="282"/>
        <end position="293"/>
    </location>
</feature>
<dbReference type="RefSeq" id="XP_040572469.1">
    <property type="nucleotide sequence ID" value="XM_040716535.2"/>
</dbReference>